<feature type="transmembrane region" description="Helical" evidence="6">
    <location>
        <begin position="353"/>
        <end position="370"/>
    </location>
</feature>
<name>A0A1S1X040_9NEIS</name>
<dbReference type="AlphaFoldDB" id="A0A1S1X040"/>
<feature type="transmembrane region" description="Helical" evidence="6">
    <location>
        <begin position="174"/>
        <end position="196"/>
    </location>
</feature>
<dbReference type="InterPro" id="IPR011701">
    <property type="entry name" value="MFS"/>
</dbReference>
<evidence type="ECO:0000256" key="4">
    <source>
        <dbReference type="ARBA" id="ARBA00022989"/>
    </source>
</evidence>
<dbReference type="InterPro" id="IPR044772">
    <property type="entry name" value="NO3_transporter"/>
</dbReference>
<feature type="transmembrane region" description="Helical" evidence="6">
    <location>
        <begin position="320"/>
        <end position="341"/>
    </location>
</feature>
<protein>
    <submittedName>
        <fullName evidence="7">Nitrite extrusion protein</fullName>
    </submittedName>
</protein>
<dbReference type="SUPFAM" id="SSF103473">
    <property type="entry name" value="MFS general substrate transporter"/>
    <property type="match status" value="1"/>
</dbReference>
<evidence type="ECO:0000313" key="7">
    <source>
        <dbReference type="EMBL" id="OHX12789.1"/>
    </source>
</evidence>
<feature type="transmembrane region" description="Helical" evidence="6">
    <location>
        <begin position="260"/>
        <end position="282"/>
    </location>
</feature>
<keyword evidence="5 6" id="KW-0472">Membrane</keyword>
<keyword evidence="4 6" id="KW-1133">Transmembrane helix</keyword>
<feature type="transmembrane region" description="Helical" evidence="6">
    <location>
        <begin position="436"/>
        <end position="460"/>
    </location>
</feature>
<evidence type="ECO:0000313" key="8">
    <source>
        <dbReference type="Proteomes" id="UP000180088"/>
    </source>
</evidence>
<comment type="caution">
    <text evidence="7">The sequence shown here is derived from an EMBL/GenBank/DDBJ whole genome shotgun (WGS) entry which is preliminary data.</text>
</comment>
<evidence type="ECO:0000256" key="1">
    <source>
        <dbReference type="ARBA" id="ARBA00004141"/>
    </source>
</evidence>
<dbReference type="STRING" id="1903179.BI347_04210"/>
<dbReference type="PANTHER" id="PTHR23515">
    <property type="entry name" value="HIGH-AFFINITY NITRATE TRANSPORTER 2.3"/>
    <property type="match status" value="1"/>
</dbReference>
<proteinExistence type="inferred from homology"/>
<comment type="subcellular location">
    <subcellularLocation>
        <location evidence="1">Membrane</location>
        <topology evidence="1">Multi-pass membrane protein</topology>
    </subcellularLocation>
</comment>
<feature type="transmembrane region" description="Helical" evidence="6">
    <location>
        <begin position="288"/>
        <end position="308"/>
    </location>
</feature>
<evidence type="ECO:0000256" key="2">
    <source>
        <dbReference type="ARBA" id="ARBA00008432"/>
    </source>
</evidence>
<accession>A0A1S1X040</accession>
<feature type="transmembrane region" description="Helical" evidence="6">
    <location>
        <begin position="131"/>
        <end position="153"/>
    </location>
</feature>
<feature type="transmembrane region" description="Helical" evidence="6">
    <location>
        <begin position="40"/>
        <end position="57"/>
    </location>
</feature>
<keyword evidence="3 6" id="KW-0812">Transmembrane</keyword>
<gene>
    <name evidence="7" type="ORF">BI347_04210</name>
</gene>
<dbReference type="InterPro" id="IPR036259">
    <property type="entry name" value="MFS_trans_sf"/>
</dbReference>
<feature type="transmembrane region" description="Helical" evidence="6">
    <location>
        <begin position="77"/>
        <end position="97"/>
    </location>
</feature>
<dbReference type="GO" id="GO:0016020">
    <property type="term" value="C:membrane"/>
    <property type="evidence" value="ECO:0007669"/>
    <property type="project" value="UniProtKB-SubCell"/>
</dbReference>
<evidence type="ECO:0000256" key="5">
    <source>
        <dbReference type="ARBA" id="ARBA00023136"/>
    </source>
</evidence>
<sequence>MPPRACHCGSEVMTVSIKRWEPENVIFWLSRGRGIARRNLWLSTFSLHLNFNIWMMWSMVVVNLPAVGFLISDQQQFLLVSIPPLVGALMRLVYSWVWSWVGGGLWLGFSTLLLLLPACGVGAVVRDIASPFWQLLLVAGLCGIGGGASASHLSNTSFFFPRSEKGLAMGLNAGLGNLGVSVAQLLIPLCILYPLFGVHGGEPQVWGRGGEVHFVWLQNAAYVWLPLVLIVAAACLLYAHDLPRLRITPRDQLDAMRDRHTWYICLLYMGSYGTFLGFSAAFPLLARSMFPLVDASPYLFVGPMACALSRPLGGWMGDRIGGGIATVASNLLMALGTAGVYLSLPSASSGGEFAWFLAMFLLIFFAAGVGNGSSYQLAPKVFLLLAGREAQLRGDSLQQAYARGGRRGASAMNVSSVMAAFGGFVIPKAFGSSLSWFGGFLPAFAMFFAFYLLCTAVAWWHYSRPQAAMRC</sequence>
<feature type="transmembrane region" description="Helical" evidence="6">
    <location>
        <begin position="104"/>
        <end position="125"/>
    </location>
</feature>
<comment type="similarity">
    <text evidence="2">Belongs to the major facilitator superfamily. Nitrate/nitrite porter (TC 2.A.1.8) family.</text>
</comment>
<organism evidence="7 8">
    <name type="scientific">Chromobacterium sphagni</name>
    <dbReference type="NCBI Taxonomy" id="1903179"/>
    <lineage>
        <taxon>Bacteria</taxon>
        <taxon>Pseudomonadati</taxon>
        <taxon>Pseudomonadota</taxon>
        <taxon>Betaproteobacteria</taxon>
        <taxon>Neisseriales</taxon>
        <taxon>Chromobacteriaceae</taxon>
        <taxon>Chromobacterium</taxon>
    </lineage>
</organism>
<dbReference type="Proteomes" id="UP000180088">
    <property type="component" value="Unassembled WGS sequence"/>
</dbReference>
<dbReference type="Pfam" id="PF07690">
    <property type="entry name" value="MFS_1"/>
    <property type="match status" value="1"/>
</dbReference>
<dbReference type="Gene3D" id="1.20.1250.20">
    <property type="entry name" value="MFS general substrate transporter like domains"/>
    <property type="match status" value="1"/>
</dbReference>
<dbReference type="GO" id="GO:0015112">
    <property type="term" value="F:nitrate transmembrane transporter activity"/>
    <property type="evidence" value="ECO:0007669"/>
    <property type="project" value="InterPro"/>
</dbReference>
<dbReference type="EMBL" id="MKCS01000001">
    <property type="protein sequence ID" value="OHX12789.1"/>
    <property type="molecule type" value="Genomic_DNA"/>
</dbReference>
<evidence type="ECO:0000256" key="3">
    <source>
        <dbReference type="ARBA" id="ARBA00022692"/>
    </source>
</evidence>
<evidence type="ECO:0000256" key="6">
    <source>
        <dbReference type="SAM" id="Phobius"/>
    </source>
</evidence>
<reference evidence="7 8" key="1">
    <citation type="submission" date="2016-09" db="EMBL/GenBank/DDBJ databases">
        <title>Chromobacterium muskegensis sp. nov., an insecticidal bacterium isolated from Sphagnum bogs.</title>
        <authorList>
            <person name="Sparks M.E."/>
            <person name="Blackburn M.B."/>
            <person name="Gundersen-Rindal D.E."/>
            <person name="Mitchell A."/>
            <person name="Farrar R."/>
            <person name="Kuhar D."/>
        </authorList>
    </citation>
    <scope>NUCLEOTIDE SEQUENCE [LARGE SCALE GENOMIC DNA]</scope>
    <source>
        <strain evidence="7 8">37-2</strain>
    </source>
</reference>
<feature type="transmembrane region" description="Helical" evidence="6">
    <location>
        <begin position="411"/>
        <end position="430"/>
    </location>
</feature>
<feature type="transmembrane region" description="Helical" evidence="6">
    <location>
        <begin position="216"/>
        <end position="239"/>
    </location>
</feature>